<proteinExistence type="predicted"/>
<name>A0ACD3B3C4_9AGAR</name>
<organism evidence="1 2">
    <name type="scientific">Pluteus cervinus</name>
    <dbReference type="NCBI Taxonomy" id="181527"/>
    <lineage>
        <taxon>Eukaryota</taxon>
        <taxon>Fungi</taxon>
        <taxon>Dikarya</taxon>
        <taxon>Basidiomycota</taxon>
        <taxon>Agaricomycotina</taxon>
        <taxon>Agaricomycetes</taxon>
        <taxon>Agaricomycetidae</taxon>
        <taxon>Agaricales</taxon>
        <taxon>Pluteineae</taxon>
        <taxon>Pluteaceae</taxon>
        <taxon>Pluteus</taxon>
    </lineage>
</organism>
<reference evidence="1 2" key="1">
    <citation type="journal article" date="2019" name="Nat. Ecol. Evol.">
        <title>Megaphylogeny resolves global patterns of mushroom evolution.</title>
        <authorList>
            <person name="Varga T."/>
            <person name="Krizsan K."/>
            <person name="Foldi C."/>
            <person name="Dima B."/>
            <person name="Sanchez-Garcia M."/>
            <person name="Sanchez-Ramirez S."/>
            <person name="Szollosi G.J."/>
            <person name="Szarkandi J.G."/>
            <person name="Papp V."/>
            <person name="Albert L."/>
            <person name="Andreopoulos W."/>
            <person name="Angelini C."/>
            <person name="Antonin V."/>
            <person name="Barry K.W."/>
            <person name="Bougher N.L."/>
            <person name="Buchanan P."/>
            <person name="Buyck B."/>
            <person name="Bense V."/>
            <person name="Catcheside P."/>
            <person name="Chovatia M."/>
            <person name="Cooper J."/>
            <person name="Damon W."/>
            <person name="Desjardin D."/>
            <person name="Finy P."/>
            <person name="Geml J."/>
            <person name="Haridas S."/>
            <person name="Hughes K."/>
            <person name="Justo A."/>
            <person name="Karasinski D."/>
            <person name="Kautmanova I."/>
            <person name="Kiss B."/>
            <person name="Kocsube S."/>
            <person name="Kotiranta H."/>
            <person name="LaButti K.M."/>
            <person name="Lechner B.E."/>
            <person name="Liimatainen K."/>
            <person name="Lipzen A."/>
            <person name="Lukacs Z."/>
            <person name="Mihaltcheva S."/>
            <person name="Morgado L.N."/>
            <person name="Niskanen T."/>
            <person name="Noordeloos M.E."/>
            <person name="Ohm R.A."/>
            <person name="Ortiz-Santana B."/>
            <person name="Ovrebo C."/>
            <person name="Racz N."/>
            <person name="Riley R."/>
            <person name="Savchenko A."/>
            <person name="Shiryaev A."/>
            <person name="Soop K."/>
            <person name="Spirin V."/>
            <person name="Szebenyi C."/>
            <person name="Tomsovsky M."/>
            <person name="Tulloss R.E."/>
            <person name="Uehling J."/>
            <person name="Grigoriev I.V."/>
            <person name="Vagvolgyi C."/>
            <person name="Papp T."/>
            <person name="Martin F.M."/>
            <person name="Miettinen O."/>
            <person name="Hibbett D.S."/>
            <person name="Nagy L.G."/>
        </authorList>
    </citation>
    <scope>NUCLEOTIDE SEQUENCE [LARGE SCALE GENOMIC DNA]</scope>
    <source>
        <strain evidence="1 2">NL-1719</strain>
    </source>
</reference>
<protein>
    <submittedName>
        <fullName evidence="1">Uncharacterized protein</fullName>
    </submittedName>
</protein>
<accession>A0ACD3B3C4</accession>
<dbReference type="Proteomes" id="UP000308600">
    <property type="component" value="Unassembled WGS sequence"/>
</dbReference>
<gene>
    <name evidence="1" type="ORF">BDN72DRAFT_344083</name>
</gene>
<evidence type="ECO:0000313" key="2">
    <source>
        <dbReference type="Proteomes" id="UP000308600"/>
    </source>
</evidence>
<dbReference type="EMBL" id="ML208287">
    <property type="protein sequence ID" value="TFK72291.1"/>
    <property type="molecule type" value="Genomic_DNA"/>
</dbReference>
<evidence type="ECO:0000313" key="1">
    <source>
        <dbReference type="EMBL" id="TFK72291.1"/>
    </source>
</evidence>
<keyword evidence="2" id="KW-1185">Reference proteome</keyword>
<sequence>MARRFATTMIKPLISDSRSNERAELDKKIQEMEKNLRDLKEQRNVLSPICRLPSDLLLKIFSLAGSGYNIPELSWLRSVTHICSLWRCVALDAACLWTDIDLRIPELALEKLRRSKAASLSVTRTSPSTPNTLQLLKILGHLDRIRHLDLTAQHDESSAILAKLFAPAPMLETCSLQFDNILVPQEVFESCAMALRSLTLKDCQLSSWNVFRIPNLTSLYLVNINAISQSPGRSQLLLALQKFTHLQTLHIINCHTLGLAPPPYTPAPSFTLKSLTTLHIEDTAQKCANFLNELTPTPSLEVEIHLRHNEDLHMAADYTLLHRFIATFWEVKRTARKVIRNFAIQGSRGYADGASLELSHTHEEETDIDMTVVFRDITQPRAVHHILPILRSLSLKKVTLMSTLLNLPEEFWRYLARYAPSLNTMYYYKADARELVRTLTRFKDGGVCPWTKLEILSIGNEDEPIDLEVRRGALSYIQERHRMSNPLADLLLFSGRPLSIRYQNKIERYVSGTQREEHPGVPLSYEESDDMYDEDDEDEDEGSGEELEDNDEEE</sequence>